<reference evidence="2" key="1">
    <citation type="submission" date="2020-01" db="EMBL/GenBank/DDBJ databases">
        <authorList>
            <person name="Meier V. D."/>
            <person name="Meier V D."/>
        </authorList>
    </citation>
    <scope>NUCLEOTIDE SEQUENCE</scope>
    <source>
        <strain evidence="2">HLG_WM_MAG_08</strain>
    </source>
</reference>
<dbReference type="Pfam" id="PF02082">
    <property type="entry name" value="Rrf2"/>
    <property type="match status" value="1"/>
</dbReference>
<keyword evidence="1" id="KW-0238">DNA-binding</keyword>
<dbReference type="InterPro" id="IPR036390">
    <property type="entry name" value="WH_DNA-bd_sf"/>
</dbReference>
<evidence type="ECO:0000256" key="1">
    <source>
        <dbReference type="ARBA" id="ARBA00023125"/>
    </source>
</evidence>
<dbReference type="InterPro" id="IPR000944">
    <property type="entry name" value="Tscrpt_reg_Rrf2"/>
</dbReference>
<dbReference type="InterPro" id="IPR036388">
    <property type="entry name" value="WH-like_DNA-bd_sf"/>
</dbReference>
<dbReference type="GO" id="GO:0003700">
    <property type="term" value="F:DNA-binding transcription factor activity"/>
    <property type="evidence" value="ECO:0007669"/>
    <property type="project" value="TreeGrafter"/>
</dbReference>
<gene>
    <name evidence="2" type="ORF">HELGO_WM61227</name>
</gene>
<proteinExistence type="predicted"/>
<dbReference type="GO" id="GO:0005829">
    <property type="term" value="C:cytosol"/>
    <property type="evidence" value="ECO:0007669"/>
    <property type="project" value="TreeGrafter"/>
</dbReference>
<accession>A0A6S6U0C3</accession>
<protein>
    <submittedName>
        <fullName evidence="2">Iron-sulfur cluster regulator IscR</fullName>
    </submittedName>
</protein>
<dbReference type="NCBIfam" id="TIGR00738">
    <property type="entry name" value="rrf2_super"/>
    <property type="match status" value="1"/>
</dbReference>
<dbReference type="AlphaFoldDB" id="A0A6S6U0C3"/>
<sequence length="167" mass="18251">MKLTTQSQRAIMAMMALALHTGRKVLRLSTLAKEQGISLSYMEQLFYNLRHAGLVEGIRGPGGGYRLGRPSGHISVAEIVHAIESAQDDSEQERKTHPTKEVGNILSALDDQIYDFLDGISLESLVGDHKQPDISYRPGKTARMIARMIPALPVRLPKPALGLGQPA</sequence>
<dbReference type="SUPFAM" id="SSF46785">
    <property type="entry name" value="Winged helix' DNA-binding domain"/>
    <property type="match status" value="1"/>
</dbReference>
<name>A0A6S6U0C3_9GAMM</name>
<dbReference type="PROSITE" id="PS51197">
    <property type="entry name" value="HTH_RRF2_2"/>
    <property type="match status" value="1"/>
</dbReference>
<organism evidence="2">
    <name type="scientific">uncultured Thiotrichaceae bacterium</name>
    <dbReference type="NCBI Taxonomy" id="298394"/>
    <lineage>
        <taxon>Bacteria</taxon>
        <taxon>Pseudomonadati</taxon>
        <taxon>Pseudomonadota</taxon>
        <taxon>Gammaproteobacteria</taxon>
        <taxon>Thiotrichales</taxon>
        <taxon>Thiotrichaceae</taxon>
        <taxon>environmental samples</taxon>
    </lineage>
</organism>
<dbReference type="GO" id="GO:0003677">
    <property type="term" value="F:DNA binding"/>
    <property type="evidence" value="ECO:0007669"/>
    <property type="project" value="UniProtKB-KW"/>
</dbReference>
<dbReference type="Gene3D" id="1.10.10.10">
    <property type="entry name" value="Winged helix-like DNA-binding domain superfamily/Winged helix DNA-binding domain"/>
    <property type="match status" value="1"/>
</dbReference>
<dbReference type="PANTHER" id="PTHR33221">
    <property type="entry name" value="WINGED HELIX-TURN-HELIX TRANSCRIPTIONAL REGULATOR, RRF2 FAMILY"/>
    <property type="match status" value="1"/>
</dbReference>
<dbReference type="PANTHER" id="PTHR33221:SF5">
    <property type="entry name" value="HTH-TYPE TRANSCRIPTIONAL REGULATOR ISCR"/>
    <property type="match status" value="1"/>
</dbReference>
<dbReference type="EMBL" id="CACVAV010000395">
    <property type="protein sequence ID" value="CAA6825125.1"/>
    <property type="molecule type" value="Genomic_DNA"/>
</dbReference>
<evidence type="ECO:0000313" key="2">
    <source>
        <dbReference type="EMBL" id="CAA6825125.1"/>
    </source>
</evidence>